<evidence type="ECO:0000256" key="2">
    <source>
        <dbReference type="ARBA" id="ARBA00023015"/>
    </source>
</evidence>
<proteinExistence type="inferred from homology"/>
<dbReference type="PRINTS" id="PR00039">
    <property type="entry name" value="HTHLYSR"/>
</dbReference>
<feature type="domain" description="HTH lysR-type" evidence="5">
    <location>
        <begin position="1"/>
        <end position="58"/>
    </location>
</feature>
<evidence type="ECO:0000313" key="7">
    <source>
        <dbReference type="Proteomes" id="UP000712157"/>
    </source>
</evidence>
<evidence type="ECO:0000256" key="1">
    <source>
        <dbReference type="ARBA" id="ARBA00009437"/>
    </source>
</evidence>
<dbReference type="AlphaFoldDB" id="A0A949K1C8"/>
<dbReference type="GO" id="GO:0005829">
    <property type="term" value="C:cytosol"/>
    <property type="evidence" value="ECO:0007669"/>
    <property type="project" value="TreeGrafter"/>
</dbReference>
<dbReference type="GO" id="GO:0003700">
    <property type="term" value="F:DNA-binding transcription factor activity"/>
    <property type="evidence" value="ECO:0007669"/>
    <property type="project" value="InterPro"/>
</dbReference>
<accession>A0A949K1C8</accession>
<keyword evidence="2" id="KW-0805">Transcription regulation</keyword>
<comment type="caution">
    <text evidence="6">The sequence shown here is derived from an EMBL/GenBank/DDBJ whole genome shotgun (WGS) entry which is preliminary data.</text>
</comment>
<dbReference type="InterPro" id="IPR005119">
    <property type="entry name" value="LysR_subst-bd"/>
</dbReference>
<comment type="similarity">
    <text evidence="1">Belongs to the LysR transcriptional regulatory family.</text>
</comment>
<dbReference type="PANTHER" id="PTHR30419:SF8">
    <property type="entry name" value="NITROGEN ASSIMILATION TRANSCRIPTIONAL ACTIVATOR-RELATED"/>
    <property type="match status" value="1"/>
</dbReference>
<dbReference type="InterPro" id="IPR050950">
    <property type="entry name" value="HTH-type_LysR_regulators"/>
</dbReference>
<protein>
    <submittedName>
        <fullName evidence="6">LysR family transcriptional regulator</fullName>
    </submittedName>
</protein>
<dbReference type="InterPro" id="IPR036390">
    <property type="entry name" value="WH_DNA-bd_sf"/>
</dbReference>
<dbReference type="PANTHER" id="PTHR30419">
    <property type="entry name" value="HTH-TYPE TRANSCRIPTIONAL REGULATOR YBHD"/>
    <property type="match status" value="1"/>
</dbReference>
<dbReference type="RefSeq" id="WP_158345295.1">
    <property type="nucleotide sequence ID" value="NZ_JAHQCW010000029.1"/>
</dbReference>
<dbReference type="Pfam" id="PF00126">
    <property type="entry name" value="HTH_1"/>
    <property type="match status" value="1"/>
</dbReference>
<keyword evidence="3" id="KW-0238">DNA-binding</keyword>
<dbReference type="CDD" id="cd05466">
    <property type="entry name" value="PBP2_LTTR_substrate"/>
    <property type="match status" value="1"/>
</dbReference>
<keyword evidence="7" id="KW-1185">Reference proteome</keyword>
<dbReference type="GO" id="GO:0003677">
    <property type="term" value="F:DNA binding"/>
    <property type="evidence" value="ECO:0007669"/>
    <property type="project" value="UniProtKB-KW"/>
</dbReference>
<dbReference type="Gene3D" id="3.40.190.290">
    <property type="match status" value="1"/>
</dbReference>
<evidence type="ECO:0000259" key="5">
    <source>
        <dbReference type="PROSITE" id="PS50931"/>
    </source>
</evidence>
<sequence length="292" mass="32947">MELRVLNYFLMVAREENITKAAQLLHVTQPTLSRQLMQLEEELGVKLFQRSNHCIILTEEGMLLKRRAQEMISLAEKTRQDLMQKDTELTGEISIGCGELQSVDFLAKLLAQFQAENPLVRFNIFSGNADSIKERIENGLLDMGLLTEPVDITKYAFLHVPQKETWGVLVHKDSELAGKQAVCPSDLLDVPLMISNRDLIQGLIANWFGVDFDDLHIVCRYNLLYNAAILVRNKIGAAVCIKLDCSYDDTCFIPFSPSIKSGSVLVWKKDQMTSPTMAAFLDYSQNALKAFL</sequence>
<dbReference type="InterPro" id="IPR000847">
    <property type="entry name" value="LysR_HTH_N"/>
</dbReference>
<dbReference type="SUPFAM" id="SSF53850">
    <property type="entry name" value="Periplasmic binding protein-like II"/>
    <property type="match status" value="1"/>
</dbReference>
<dbReference type="FunFam" id="1.10.10.10:FF:000001">
    <property type="entry name" value="LysR family transcriptional regulator"/>
    <property type="match status" value="1"/>
</dbReference>
<name>A0A949K1C8_9FIRM</name>
<gene>
    <name evidence="6" type="ORF">KTH89_16275</name>
</gene>
<evidence type="ECO:0000256" key="4">
    <source>
        <dbReference type="ARBA" id="ARBA00023163"/>
    </source>
</evidence>
<dbReference type="EMBL" id="JAHQCW010000029">
    <property type="protein sequence ID" value="MBU9738101.1"/>
    <property type="molecule type" value="Genomic_DNA"/>
</dbReference>
<dbReference type="PROSITE" id="PS50931">
    <property type="entry name" value="HTH_LYSR"/>
    <property type="match status" value="1"/>
</dbReference>
<evidence type="ECO:0000256" key="3">
    <source>
        <dbReference type="ARBA" id="ARBA00023125"/>
    </source>
</evidence>
<keyword evidence="4" id="KW-0804">Transcription</keyword>
<reference evidence="6" key="1">
    <citation type="submission" date="2021-06" db="EMBL/GenBank/DDBJ databases">
        <title>Description of novel taxa of the family Lachnospiraceae.</title>
        <authorList>
            <person name="Chaplin A.V."/>
            <person name="Sokolova S.R."/>
            <person name="Pikina A.P."/>
            <person name="Korzhanova M."/>
            <person name="Belova V."/>
            <person name="Korostin D."/>
            <person name="Efimov B.A."/>
        </authorList>
    </citation>
    <scope>NUCLEOTIDE SEQUENCE</scope>
    <source>
        <strain evidence="6">ASD5720</strain>
    </source>
</reference>
<dbReference type="InterPro" id="IPR036388">
    <property type="entry name" value="WH-like_DNA-bd_sf"/>
</dbReference>
<organism evidence="6 7">
    <name type="scientific">Diplocloster agilis</name>
    <dbReference type="NCBI Taxonomy" id="2850323"/>
    <lineage>
        <taxon>Bacteria</taxon>
        <taxon>Bacillati</taxon>
        <taxon>Bacillota</taxon>
        <taxon>Clostridia</taxon>
        <taxon>Lachnospirales</taxon>
        <taxon>Lachnospiraceae</taxon>
        <taxon>Diplocloster</taxon>
    </lineage>
</organism>
<dbReference type="Proteomes" id="UP000712157">
    <property type="component" value="Unassembled WGS sequence"/>
</dbReference>
<evidence type="ECO:0000313" key="6">
    <source>
        <dbReference type="EMBL" id="MBU9738101.1"/>
    </source>
</evidence>
<dbReference type="SUPFAM" id="SSF46785">
    <property type="entry name" value="Winged helix' DNA-binding domain"/>
    <property type="match status" value="1"/>
</dbReference>
<dbReference type="Pfam" id="PF03466">
    <property type="entry name" value="LysR_substrate"/>
    <property type="match status" value="1"/>
</dbReference>
<dbReference type="Gene3D" id="1.10.10.10">
    <property type="entry name" value="Winged helix-like DNA-binding domain superfamily/Winged helix DNA-binding domain"/>
    <property type="match status" value="1"/>
</dbReference>